<organism evidence="3 4">
    <name type="scientific">Carnobacterium maltaromaticum</name>
    <name type="common">Carnobacterium piscicola</name>
    <dbReference type="NCBI Taxonomy" id="2751"/>
    <lineage>
        <taxon>Bacteria</taxon>
        <taxon>Bacillati</taxon>
        <taxon>Bacillota</taxon>
        <taxon>Bacilli</taxon>
        <taxon>Lactobacillales</taxon>
        <taxon>Carnobacteriaceae</taxon>
        <taxon>Carnobacterium</taxon>
    </lineage>
</organism>
<dbReference type="PANTHER" id="PTHR33392">
    <property type="entry name" value="POLYISOPRENYL-TEICHOIC ACID--PEPTIDOGLYCAN TEICHOIC ACID TRANSFERASE TAGU"/>
    <property type="match status" value="1"/>
</dbReference>
<name>A0AAW9K4K3_CARML</name>
<dbReference type="Pfam" id="PF03816">
    <property type="entry name" value="LytR_cpsA_psr"/>
    <property type="match status" value="1"/>
</dbReference>
<evidence type="ECO:0000256" key="1">
    <source>
        <dbReference type="ARBA" id="ARBA00006068"/>
    </source>
</evidence>
<feature type="domain" description="Cell envelope-related transcriptional attenuator" evidence="2">
    <location>
        <begin position="83"/>
        <end position="226"/>
    </location>
</feature>
<evidence type="ECO:0000259" key="2">
    <source>
        <dbReference type="Pfam" id="PF03816"/>
    </source>
</evidence>
<protein>
    <submittedName>
        <fullName evidence="3">LCP family protein</fullName>
    </submittedName>
</protein>
<dbReference type="Proteomes" id="UP001290462">
    <property type="component" value="Unassembled WGS sequence"/>
</dbReference>
<dbReference type="InterPro" id="IPR004474">
    <property type="entry name" value="LytR_CpsA_psr"/>
</dbReference>
<accession>A0AAW9K4K3</accession>
<reference evidence="3" key="1">
    <citation type="submission" date="2023-08" db="EMBL/GenBank/DDBJ databases">
        <title>Genomic characterization of piscicolin 126 produced by Carnobacterium maltaromaticum CM22 strain isolated from salmon (Salmo salar).</title>
        <authorList>
            <person name="Gonzalez-Gragera E."/>
            <person name="Garcia-Lopez J.D."/>
            <person name="Teso-Perez C."/>
            <person name="Gimenez-Hernandez I."/>
            <person name="Peralta-Sanchez J.M."/>
            <person name="Valdivia E."/>
            <person name="Montalban-Lopez M."/>
            <person name="Martin-Platero A.M."/>
            <person name="Banos A."/>
            <person name="Martinez-Bueno M."/>
        </authorList>
    </citation>
    <scope>NUCLEOTIDE SEQUENCE</scope>
    <source>
        <strain evidence="3">CM22</strain>
    </source>
</reference>
<sequence length="307" mass="34238">MSKTKKILIGVLCVFLLAVGAIGVYAFKVYKDVTQTTDKMYEKLDKKEEVREKPVNIDKGQDPFSVLLLGVDTGDLGRDEQGRSDSIMVMTVNPNTNESKIVSIPRDTYTEIVGYGKTDKINHAYAFGGVSMSVNTVQKLLNIPIDYYIEVNMQGIKDIVDAIGGIDINSPLDFSQDGIKFTKGPMHLDGKQALAFSRMRYEDPTGDYGRQGRQRQVIEAVVKKAATFSTLTNYKEILNTMQNNMKTNLTFDNMYDIQAKYKAAAGNIEQVQMQGTGEMINDISYQIIAPDELARVSGILRNNLELK</sequence>
<evidence type="ECO:0000313" key="3">
    <source>
        <dbReference type="EMBL" id="MDZ5758622.1"/>
    </source>
</evidence>
<proteinExistence type="inferred from homology"/>
<dbReference type="PANTHER" id="PTHR33392:SF6">
    <property type="entry name" value="POLYISOPRENYL-TEICHOIC ACID--PEPTIDOGLYCAN TEICHOIC ACID TRANSFERASE TAGU"/>
    <property type="match status" value="1"/>
</dbReference>
<evidence type="ECO:0000313" key="4">
    <source>
        <dbReference type="Proteomes" id="UP001290462"/>
    </source>
</evidence>
<dbReference type="NCBIfam" id="TIGR00350">
    <property type="entry name" value="lytR_cpsA_psr"/>
    <property type="match status" value="1"/>
</dbReference>
<dbReference type="InterPro" id="IPR050922">
    <property type="entry name" value="LytR/CpsA/Psr_CW_biosynth"/>
</dbReference>
<dbReference type="RefSeq" id="WP_218683912.1">
    <property type="nucleotide sequence ID" value="NZ_JAGYWR010000008.1"/>
</dbReference>
<gene>
    <name evidence="3" type="ORF">RAK27_08150</name>
</gene>
<dbReference type="AlphaFoldDB" id="A0AAW9K4K3"/>
<dbReference type="EMBL" id="JAVBVO010000003">
    <property type="protein sequence ID" value="MDZ5758622.1"/>
    <property type="molecule type" value="Genomic_DNA"/>
</dbReference>
<comment type="caution">
    <text evidence="3">The sequence shown here is derived from an EMBL/GenBank/DDBJ whole genome shotgun (WGS) entry which is preliminary data.</text>
</comment>
<comment type="similarity">
    <text evidence="1">Belongs to the LytR/CpsA/Psr (LCP) family.</text>
</comment>